<reference evidence="2 3" key="1">
    <citation type="submission" date="2015-04" db="EMBL/GenBank/DDBJ databases">
        <authorList>
            <person name="Syromyatnikov M.Y."/>
            <person name="Popov V.N."/>
        </authorList>
    </citation>
    <scope>NUCLEOTIDE SEQUENCE [LARGE SCALE GENOMIC DNA]</scope>
</reference>
<dbReference type="AlphaFoldDB" id="A0A1J1HX71"/>
<dbReference type="Proteomes" id="UP000183832">
    <property type="component" value="Unassembled WGS sequence"/>
</dbReference>
<gene>
    <name evidence="2" type="ORF">CLUMA_CG006271</name>
</gene>
<dbReference type="OrthoDB" id="7477138at2759"/>
<evidence type="ECO:0000313" key="3">
    <source>
        <dbReference type="Proteomes" id="UP000183832"/>
    </source>
</evidence>
<name>A0A1J1HX71_9DIPT</name>
<keyword evidence="3" id="KW-1185">Reference proteome</keyword>
<dbReference type="EMBL" id="CVRI01000035">
    <property type="protein sequence ID" value="CRK92672.1"/>
    <property type="molecule type" value="Genomic_DNA"/>
</dbReference>
<organism evidence="2 3">
    <name type="scientific">Clunio marinus</name>
    <dbReference type="NCBI Taxonomy" id="568069"/>
    <lineage>
        <taxon>Eukaryota</taxon>
        <taxon>Metazoa</taxon>
        <taxon>Ecdysozoa</taxon>
        <taxon>Arthropoda</taxon>
        <taxon>Hexapoda</taxon>
        <taxon>Insecta</taxon>
        <taxon>Pterygota</taxon>
        <taxon>Neoptera</taxon>
        <taxon>Endopterygota</taxon>
        <taxon>Diptera</taxon>
        <taxon>Nematocera</taxon>
        <taxon>Chironomoidea</taxon>
        <taxon>Chironomidae</taxon>
        <taxon>Clunio</taxon>
    </lineage>
</organism>
<protein>
    <submittedName>
        <fullName evidence="2">CLUMA_CG006271, isoform A</fullName>
    </submittedName>
</protein>
<accession>A0A1J1HX71</accession>
<keyword evidence="1" id="KW-0732">Signal</keyword>
<evidence type="ECO:0000256" key="1">
    <source>
        <dbReference type="SAM" id="SignalP"/>
    </source>
</evidence>
<proteinExistence type="predicted"/>
<evidence type="ECO:0000313" key="2">
    <source>
        <dbReference type="EMBL" id="CRK92672.1"/>
    </source>
</evidence>
<feature type="signal peptide" evidence="1">
    <location>
        <begin position="1"/>
        <end position="23"/>
    </location>
</feature>
<feature type="chain" id="PRO_5012475691" evidence="1">
    <location>
        <begin position="24"/>
        <end position="194"/>
    </location>
</feature>
<feature type="non-terminal residue" evidence="2">
    <location>
        <position position="194"/>
    </location>
</feature>
<sequence length="194" mass="22135">MEKNNFRLTFLVFVASLFAITQAFPVDYDIIEVPRGNSINNQENSSIFLKASSNDHDYNREYGEIFKSSNKRNIISALQAKIRRSKALDDVEDKLKFNPVLSVDALGNLNGFFGNLANNIHIMESKNLLPNQMRLLGDNDNRFRDPIGHSIAFINTIRAYKSPQPIRKLMDKMPDTHQNSNFYDPVLTRIGLGK</sequence>